<name>A0ABW5RFR3_9BACL</name>
<keyword evidence="4" id="KW-1185">Reference proteome</keyword>
<dbReference type="Gene3D" id="3.30.457.10">
    <property type="entry name" value="Copper amine oxidase-like, N-terminal domain"/>
    <property type="match status" value="1"/>
</dbReference>
<dbReference type="EMBL" id="JBHUMM010000044">
    <property type="protein sequence ID" value="MFD2673455.1"/>
    <property type="molecule type" value="Genomic_DNA"/>
</dbReference>
<accession>A0ABW5RFR3</accession>
<dbReference type="SUPFAM" id="SSF55383">
    <property type="entry name" value="Copper amine oxidase, domain N"/>
    <property type="match status" value="1"/>
</dbReference>
<evidence type="ECO:0000313" key="4">
    <source>
        <dbReference type="Proteomes" id="UP001597497"/>
    </source>
</evidence>
<dbReference type="InterPro" id="IPR012854">
    <property type="entry name" value="Cu_amine_oxidase-like_N"/>
</dbReference>
<dbReference type="InterPro" id="IPR036582">
    <property type="entry name" value="Mao_N_sf"/>
</dbReference>
<sequence>MKQNALVNPMKTGKKLIATAAICSMMALPAQSIFANGHQGEDHASADANVHASIDFMINGSLYANPVDEPLPYINQDNRTMVPVRFFAEAMGVSEGDIYWDSETQTTMMVKGDTEIKITLGDNEMWKNDTRIMMDTEAEIQDGRIFIPVRFAAEGLGASVAWDGDENHIILNAGVDAALSVGSEESSNVNVEADIDGNVDGVLNSDVLDLHNESE</sequence>
<evidence type="ECO:0000313" key="3">
    <source>
        <dbReference type="EMBL" id="MFD2673455.1"/>
    </source>
</evidence>
<protein>
    <submittedName>
        <fullName evidence="3">Copper amine oxidase N-terminal domain-containing protein</fullName>
    </submittedName>
</protein>
<dbReference type="Pfam" id="PF07833">
    <property type="entry name" value="Cu_amine_oxidN1"/>
    <property type="match status" value="1"/>
</dbReference>
<keyword evidence="1" id="KW-0732">Signal</keyword>
<comment type="caution">
    <text evidence="3">The sequence shown here is derived from an EMBL/GenBank/DDBJ whole genome shotgun (WGS) entry which is preliminary data.</text>
</comment>
<proteinExistence type="predicted"/>
<feature type="signal peptide" evidence="1">
    <location>
        <begin position="1"/>
        <end position="35"/>
    </location>
</feature>
<organism evidence="3 4">
    <name type="scientific">Marinicrinis sediminis</name>
    <dbReference type="NCBI Taxonomy" id="1652465"/>
    <lineage>
        <taxon>Bacteria</taxon>
        <taxon>Bacillati</taxon>
        <taxon>Bacillota</taxon>
        <taxon>Bacilli</taxon>
        <taxon>Bacillales</taxon>
        <taxon>Paenibacillaceae</taxon>
    </lineage>
</organism>
<feature type="domain" description="Copper amine oxidase-like N-terminal" evidence="2">
    <location>
        <begin position="70"/>
        <end position="170"/>
    </location>
</feature>
<feature type="chain" id="PRO_5047345048" evidence="1">
    <location>
        <begin position="36"/>
        <end position="215"/>
    </location>
</feature>
<evidence type="ECO:0000256" key="1">
    <source>
        <dbReference type="SAM" id="SignalP"/>
    </source>
</evidence>
<dbReference type="RefSeq" id="WP_379931043.1">
    <property type="nucleotide sequence ID" value="NZ_JBHUMM010000044.1"/>
</dbReference>
<dbReference type="Proteomes" id="UP001597497">
    <property type="component" value="Unassembled WGS sequence"/>
</dbReference>
<gene>
    <name evidence="3" type="ORF">ACFSUC_18055</name>
</gene>
<evidence type="ECO:0000259" key="2">
    <source>
        <dbReference type="Pfam" id="PF07833"/>
    </source>
</evidence>
<reference evidence="4" key="1">
    <citation type="journal article" date="2019" name="Int. J. Syst. Evol. Microbiol.">
        <title>The Global Catalogue of Microorganisms (GCM) 10K type strain sequencing project: providing services to taxonomists for standard genome sequencing and annotation.</title>
        <authorList>
            <consortium name="The Broad Institute Genomics Platform"/>
            <consortium name="The Broad Institute Genome Sequencing Center for Infectious Disease"/>
            <person name="Wu L."/>
            <person name="Ma J."/>
        </authorList>
    </citation>
    <scope>NUCLEOTIDE SEQUENCE [LARGE SCALE GENOMIC DNA]</scope>
    <source>
        <strain evidence="4">KCTC 33676</strain>
    </source>
</reference>